<name>A0ABU0TNK8_9FLAO</name>
<evidence type="ECO:0000313" key="1">
    <source>
        <dbReference type="EMBL" id="MDQ1098638.1"/>
    </source>
</evidence>
<reference evidence="1 2" key="1">
    <citation type="submission" date="2023-07" db="EMBL/GenBank/DDBJ databases">
        <title>Functional and genomic diversity of the sorghum phyllosphere microbiome.</title>
        <authorList>
            <person name="Shade A."/>
        </authorList>
    </citation>
    <scope>NUCLEOTIDE SEQUENCE [LARGE SCALE GENOMIC DNA]</scope>
    <source>
        <strain evidence="1 2">SORGH_AS_1064</strain>
    </source>
</reference>
<accession>A0ABU0TNK8</accession>
<dbReference type="EMBL" id="JAUTAL010000001">
    <property type="protein sequence ID" value="MDQ1098638.1"/>
    <property type="molecule type" value="Genomic_DNA"/>
</dbReference>
<evidence type="ECO:0000313" key="2">
    <source>
        <dbReference type="Proteomes" id="UP001225072"/>
    </source>
</evidence>
<keyword evidence="2" id="KW-1185">Reference proteome</keyword>
<dbReference type="Proteomes" id="UP001225072">
    <property type="component" value="Unassembled WGS sequence"/>
</dbReference>
<protein>
    <submittedName>
        <fullName evidence="1">Uncharacterized protein</fullName>
    </submittedName>
</protein>
<comment type="caution">
    <text evidence="1">The sequence shown here is derived from an EMBL/GenBank/DDBJ whole genome shotgun (WGS) entry which is preliminary data.</text>
</comment>
<organism evidence="1 2">
    <name type="scientific">Chryseobacterium camelliae</name>
    <dbReference type="NCBI Taxonomy" id="1265445"/>
    <lineage>
        <taxon>Bacteria</taxon>
        <taxon>Pseudomonadati</taxon>
        <taxon>Bacteroidota</taxon>
        <taxon>Flavobacteriia</taxon>
        <taxon>Flavobacteriales</taxon>
        <taxon>Weeksellaceae</taxon>
        <taxon>Chryseobacterium group</taxon>
        <taxon>Chryseobacterium</taxon>
    </lineage>
</organism>
<proteinExistence type="predicted"/>
<gene>
    <name evidence="1" type="ORF">QE404_003785</name>
</gene>
<sequence length="38" mass="4680">MKFFLFYAMKIIIKNIWKLLIWKGKTILIEEFAEVKTM</sequence>